<name>A0A6F8PTX7_9GAMM</name>
<dbReference type="AlphaFoldDB" id="A0A6F8PTX7"/>
<dbReference type="EMBL" id="AP021889">
    <property type="protein sequence ID" value="BBP45430.1"/>
    <property type="molecule type" value="Genomic_DNA"/>
</dbReference>
<dbReference type="InterPro" id="IPR025449">
    <property type="entry name" value="JetB"/>
</dbReference>
<keyword evidence="2" id="KW-1185">Reference proteome</keyword>
<protein>
    <recommendedName>
        <fullName evidence="3">DUF4194 domain-containing protein</fullName>
    </recommendedName>
</protein>
<evidence type="ECO:0000313" key="1">
    <source>
        <dbReference type="EMBL" id="BBP45430.1"/>
    </source>
</evidence>
<dbReference type="RefSeq" id="WP_173271148.1">
    <property type="nucleotide sequence ID" value="NZ_AP021889.1"/>
</dbReference>
<dbReference type="Pfam" id="PF13835">
    <property type="entry name" value="DUF4194"/>
    <property type="match status" value="1"/>
</dbReference>
<accession>A0A6F8PTX7</accession>
<reference evidence="2" key="1">
    <citation type="submission" date="2019-11" db="EMBL/GenBank/DDBJ databases">
        <title>Isolation and characterization of two novel species in the genus Thiomicrorhabdus.</title>
        <authorList>
            <person name="Mochizuki J."/>
            <person name="Kojima H."/>
            <person name="Fukui M."/>
        </authorList>
    </citation>
    <scope>NUCLEOTIDE SEQUENCE [LARGE SCALE GENOMIC DNA]</scope>
    <source>
        <strain evidence="2">aks77</strain>
    </source>
</reference>
<evidence type="ECO:0008006" key="3">
    <source>
        <dbReference type="Google" id="ProtNLM"/>
    </source>
</evidence>
<proteinExistence type="predicted"/>
<organism evidence="1 2">
    <name type="scientific">Thiosulfatimonas sediminis</name>
    <dbReference type="NCBI Taxonomy" id="2675054"/>
    <lineage>
        <taxon>Bacteria</taxon>
        <taxon>Pseudomonadati</taxon>
        <taxon>Pseudomonadota</taxon>
        <taxon>Gammaproteobacteria</taxon>
        <taxon>Thiotrichales</taxon>
        <taxon>Piscirickettsiaceae</taxon>
        <taxon>Thiosulfatimonas</taxon>
    </lineage>
</organism>
<sequence>MLEAFSLEADNASDELSRVLIHLLKGIVYRDEQEALWQSLLKRQSQVKEYIQVLGLALVIFEDEGFAWLKTRETESAGEEENALPKLVSRRPLSYALSVLLALLRKQLLLFDAQSGEGRLVLRFDEMVELMQAYLPSGTNEVKWRDQIAVQVQKAVEMGFLKKLKTTVEKQEAQYEVRRILIAFIDAQWLGEFEMRLQAYRDYAQGGELLDSGTEESV</sequence>
<gene>
    <name evidence="1" type="ORF">THMIRHAS_08030</name>
</gene>
<dbReference type="KEGG" id="tse:THMIRHAS_08030"/>
<dbReference type="Proteomes" id="UP000501726">
    <property type="component" value="Chromosome"/>
</dbReference>
<evidence type="ECO:0000313" key="2">
    <source>
        <dbReference type="Proteomes" id="UP000501726"/>
    </source>
</evidence>